<dbReference type="GO" id="GO:0015074">
    <property type="term" value="P:DNA integration"/>
    <property type="evidence" value="ECO:0007669"/>
    <property type="project" value="InterPro"/>
</dbReference>
<dbReference type="PROSITE" id="PS50994">
    <property type="entry name" value="INTEGRASE"/>
    <property type="match status" value="1"/>
</dbReference>
<dbReference type="Gene3D" id="3.30.420.10">
    <property type="entry name" value="Ribonuclease H-like superfamily/Ribonuclease H"/>
    <property type="match status" value="1"/>
</dbReference>
<dbReference type="InterPro" id="IPR001584">
    <property type="entry name" value="Integrase_cat-core"/>
</dbReference>
<dbReference type="InterPro" id="IPR012337">
    <property type="entry name" value="RNaseH-like_sf"/>
</dbReference>
<evidence type="ECO:0000313" key="3">
    <source>
        <dbReference type="EMBL" id="SLK13758.1"/>
    </source>
</evidence>
<dbReference type="Proteomes" id="UP000190989">
    <property type="component" value="Unassembled WGS sequence"/>
</dbReference>
<dbReference type="AlphaFoldDB" id="A0A1U6J0F6"/>
<name>A0A1U6J0F6_9SPHN</name>
<organism evidence="3 4">
    <name type="scientific">Novosphingobium mathurense</name>
    <dbReference type="NCBI Taxonomy" id="428990"/>
    <lineage>
        <taxon>Bacteria</taxon>
        <taxon>Pseudomonadati</taxon>
        <taxon>Pseudomonadota</taxon>
        <taxon>Alphaproteobacteria</taxon>
        <taxon>Sphingomonadales</taxon>
        <taxon>Sphingomonadaceae</taxon>
        <taxon>Novosphingobium</taxon>
    </lineage>
</organism>
<proteinExistence type="predicted"/>
<dbReference type="InterPro" id="IPR036397">
    <property type="entry name" value="RNaseH_sf"/>
</dbReference>
<dbReference type="InterPro" id="IPR047797">
    <property type="entry name" value="ISNCY_transpos"/>
</dbReference>
<dbReference type="NCBIfam" id="NF033594">
    <property type="entry name" value="transpos_ISNCY_2"/>
    <property type="match status" value="1"/>
</dbReference>
<evidence type="ECO:0000259" key="2">
    <source>
        <dbReference type="PROSITE" id="PS50994"/>
    </source>
</evidence>
<dbReference type="STRING" id="428990.SAMN06295987_1351"/>
<dbReference type="SUPFAM" id="SSF53098">
    <property type="entry name" value="Ribonuclease H-like"/>
    <property type="match status" value="1"/>
</dbReference>
<protein>
    <submittedName>
        <fullName evidence="3">Transposase</fullName>
    </submittedName>
</protein>
<sequence>MTVLAMSHGELSRFDTLMRVERGELRVEDAAALLGLKRRQVFRLLKRMRIEGASGLVSRKRGRPSNRRHSDALREQIVGLVREHYPDFGPTLAREYLIERHGITVACETLRQLMIDAGLWKDREARRPRPYQPRYRRDCRGELIQVDGSKHHWFEDRGPQCTLLVFIDDATSELMHLQMVESENTFAYMEAMRAYIEAHGKPVALYSDKHSVFRNNRASADGDGMTQFGRALEALNIEIICANSPQAKGRVERANATLQDRLVKAMRLEGISSIAEANVFLPEYMGRHNQRFAKAPFDPRDLHRPLAPHEDLDAEMVWRVKSKVSQALALHYNKMLFILEPSAVSRPLAGKWVEVCEFPDGRLEIRFGEHVLPYRIFDKIRQVNQAAIVENKHLDAALAMAKLLQEQLPPRKRNNNEPCRRSQPTHMFPSPAQAQEAPVKRKRGRPPLPRLTPIEAAQRMLETQ</sequence>
<accession>A0A1U6J0F6</accession>
<dbReference type="Pfam" id="PF13565">
    <property type="entry name" value="HTH_32"/>
    <property type="match status" value="1"/>
</dbReference>
<feature type="region of interest" description="Disordered" evidence="1">
    <location>
        <begin position="405"/>
        <end position="464"/>
    </location>
</feature>
<dbReference type="PANTHER" id="PTHR35004:SF7">
    <property type="entry name" value="INTEGRASE PROTEIN"/>
    <property type="match status" value="1"/>
</dbReference>
<dbReference type="EMBL" id="FVZE01000035">
    <property type="protein sequence ID" value="SLK13758.1"/>
    <property type="molecule type" value="Genomic_DNA"/>
</dbReference>
<keyword evidence="4" id="KW-1185">Reference proteome</keyword>
<reference evidence="4" key="1">
    <citation type="submission" date="2017-02" db="EMBL/GenBank/DDBJ databases">
        <authorList>
            <person name="Varghese N."/>
            <person name="Submissions S."/>
        </authorList>
    </citation>
    <scope>NUCLEOTIDE SEQUENCE [LARGE SCALE GENOMIC DNA]</scope>
    <source>
        <strain evidence="4">SM117</strain>
    </source>
</reference>
<evidence type="ECO:0000256" key="1">
    <source>
        <dbReference type="SAM" id="MobiDB-lite"/>
    </source>
</evidence>
<feature type="domain" description="Integrase catalytic" evidence="2">
    <location>
        <begin position="129"/>
        <end position="316"/>
    </location>
</feature>
<dbReference type="PANTHER" id="PTHR35004">
    <property type="entry name" value="TRANSPOSASE RV3428C-RELATED"/>
    <property type="match status" value="1"/>
</dbReference>
<dbReference type="GO" id="GO:0003676">
    <property type="term" value="F:nucleic acid binding"/>
    <property type="evidence" value="ECO:0007669"/>
    <property type="project" value="InterPro"/>
</dbReference>
<dbReference type="InterPro" id="IPR009057">
    <property type="entry name" value="Homeodomain-like_sf"/>
</dbReference>
<dbReference type="RefSeq" id="WP_079732156.1">
    <property type="nucleotide sequence ID" value="NZ_FVZE01000035.1"/>
</dbReference>
<dbReference type="SUPFAM" id="SSF46689">
    <property type="entry name" value="Homeodomain-like"/>
    <property type="match status" value="1"/>
</dbReference>
<gene>
    <name evidence="3" type="ORF">SAMN06295987_1351</name>
</gene>
<evidence type="ECO:0000313" key="4">
    <source>
        <dbReference type="Proteomes" id="UP000190989"/>
    </source>
</evidence>